<evidence type="ECO:0000313" key="2">
    <source>
        <dbReference type="EMBL" id="KAK4777878.1"/>
    </source>
</evidence>
<evidence type="ECO:0000256" key="1">
    <source>
        <dbReference type="SAM" id="Phobius"/>
    </source>
</evidence>
<evidence type="ECO:0000313" key="3">
    <source>
        <dbReference type="Proteomes" id="UP001345219"/>
    </source>
</evidence>
<dbReference type="AlphaFoldDB" id="A0AAN7L7N9"/>
<gene>
    <name evidence="2" type="ORF">SAY87_018065</name>
</gene>
<organism evidence="2 3">
    <name type="scientific">Trapa incisa</name>
    <dbReference type="NCBI Taxonomy" id="236973"/>
    <lineage>
        <taxon>Eukaryota</taxon>
        <taxon>Viridiplantae</taxon>
        <taxon>Streptophyta</taxon>
        <taxon>Embryophyta</taxon>
        <taxon>Tracheophyta</taxon>
        <taxon>Spermatophyta</taxon>
        <taxon>Magnoliopsida</taxon>
        <taxon>eudicotyledons</taxon>
        <taxon>Gunneridae</taxon>
        <taxon>Pentapetalae</taxon>
        <taxon>rosids</taxon>
        <taxon>malvids</taxon>
        <taxon>Myrtales</taxon>
        <taxon>Lythraceae</taxon>
        <taxon>Trapa</taxon>
    </lineage>
</organism>
<protein>
    <submittedName>
        <fullName evidence="2">Uncharacterized protein</fullName>
    </submittedName>
</protein>
<reference evidence="2 3" key="1">
    <citation type="journal article" date="2023" name="Hortic Res">
        <title>Pangenome of water caltrop reveals structural variations and asymmetric subgenome divergence after allopolyploidization.</title>
        <authorList>
            <person name="Zhang X."/>
            <person name="Chen Y."/>
            <person name="Wang L."/>
            <person name="Yuan Y."/>
            <person name="Fang M."/>
            <person name="Shi L."/>
            <person name="Lu R."/>
            <person name="Comes H.P."/>
            <person name="Ma Y."/>
            <person name="Chen Y."/>
            <person name="Huang G."/>
            <person name="Zhou Y."/>
            <person name="Zheng Z."/>
            <person name="Qiu Y."/>
        </authorList>
    </citation>
    <scope>NUCLEOTIDE SEQUENCE [LARGE SCALE GENOMIC DNA]</scope>
    <source>
        <tissue evidence="2">Roots</tissue>
    </source>
</reference>
<dbReference type="SUPFAM" id="SSF103473">
    <property type="entry name" value="MFS general substrate transporter"/>
    <property type="match status" value="1"/>
</dbReference>
<dbReference type="EMBL" id="JAXIOK010000002">
    <property type="protein sequence ID" value="KAK4777878.1"/>
    <property type="molecule type" value="Genomic_DNA"/>
</dbReference>
<keyword evidence="1" id="KW-1133">Transmembrane helix</keyword>
<dbReference type="Gene3D" id="1.20.1250.20">
    <property type="entry name" value="MFS general substrate transporter like domains"/>
    <property type="match status" value="1"/>
</dbReference>
<comment type="caution">
    <text evidence="2">The sequence shown here is derived from an EMBL/GenBank/DDBJ whole genome shotgun (WGS) entry which is preliminary data.</text>
</comment>
<dbReference type="Proteomes" id="UP001345219">
    <property type="component" value="Chromosome 14"/>
</dbReference>
<sequence>MPMTSSASASSMEALISEARSSAATLQLASRWLVPRSGIEGAGFRIFASQVPSPLFASTGPTEHSFQPRAAKTNSRLFLSRTGNLRSFSVSSRKSNLDASIQAEVFPKITTEYPQSDGDECCNPQDKEQSYCRLNDRSLAFYGISGFIPGIIICPAVTTFLKSKFGHRVSIRNSLMLNAVGVLLGVCASNERWLLIGRIVEGAGFSFLYQNMFHLSDIE</sequence>
<keyword evidence="1" id="KW-0812">Transmembrane</keyword>
<feature type="transmembrane region" description="Helical" evidence="1">
    <location>
        <begin position="139"/>
        <end position="161"/>
    </location>
</feature>
<proteinExistence type="predicted"/>
<name>A0AAN7L7N9_9MYRT</name>
<accession>A0AAN7L7N9</accession>
<keyword evidence="1" id="KW-0472">Membrane</keyword>
<keyword evidence="3" id="KW-1185">Reference proteome</keyword>
<dbReference type="InterPro" id="IPR036259">
    <property type="entry name" value="MFS_trans_sf"/>
</dbReference>